<proteinExistence type="predicted"/>
<evidence type="ECO:0000313" key="2">
    <source>
        <dbReference type="EMBL" id="SLM09794.1"/>
    </source>
</evidence>
<dbReference type="SUPFAM" id="SSF56784">
    <property type="entry name" value="HAD-like"/>
    <property type="match status" value="1"/>
</dbReference>
<evidence type="ECO:0000256" key="1">
    <source>
        <dbReference type="SAM" id="MobiDB-lite"/>
    </source>
</evidence>
<dbReference type="Gene3D" id="3.40.50.1000">
    <property type="entry name" value="HAD superfamily/HAD-like"/>
    <property type="match status" value="1"/>
</dbReference>
<accession>A0A3P3XF01</accession>
<protein>
    <submittedName>
        <fullName evidence="2">Uncharacterized protein</fullName>
    </submittedName>
</protein>
<sequence length="341" mass="38397">MRIIHAAEIGPSAKPSGRRRNRGTAFSQKPPSQAEESVRVDQPLHLHDKQIIVIIESEGAVFDIHRYWHETAYLPSFIGCFGGNVDPSLSGEVWRTVALKSSLRGEPPLVILLAALRVLNTLSPSMQRAVVIKTLEKYSLSESSTEDLLRLDEKHPVEMMVIDWLSMAEGLIQETGRVPHFSTAEEFLRSVSYIAPQSQVLVYSTLAESSAMRMWQSSGLGECFFRIAGKERGKPGEYLRAAMSAGFERSSIVAIGASAAMFRAAQLAGIRFFPIVPEQEEESWKILAEQWFPAYLRGEAWKIDMQAERFYEQMCHEFNVRETAEEIGRKFGLQQSKPKFV</sequence>
<dbReference type="InterPro" id="IPR036412">
    <property type="entry name" value="HAD-like_sf"/>
</dbReference>
<organism evidence="2">
    <name type="scientific">uncultured spirochete</name>
    <dbReference type="NCBI Taxonomy" id="156406"/>
    <lineage>
        <taxon>Bacteria</taxon>
        <taxon>Pseudomonadati</taxon>
        <taxon>Spirochaetota</taxon>
        <taxon>Spirochaetia</taxon>
        <taxon>Spirochaetales</taxon>
        <taxon>environmental samples</taxon>
    </lineage>
</organism>
<feature type="region of interest" description="Disordered" evidence="1">
    <location>
        <begin position="9"/>
        <end position="39"/>
    </location>
</feature>
<dbReference type="InterPro" id="IPR023214">
    <property type="entry name" value="HAD_sf"/>
</dbReference>
<reference evidence="2" key="1">
    <citation type="submission" date="2017-02" db="EMBL/GenBank/DDBJ databases">
        <authorList>
            <person name="Regsiter A."/>
            <person name="William W."/>
        </authorList>
    </citation>
    <scope>NUCLEOTIDE SEQUENCE</scope>
    <source>
        <strain evidence="2">Bib</strain>
    </source>
</reference>
<name>A0A3P3XF01_9SPIR</name>
<dbReference type="AlphaFoldDB" id="A0A3P3XF01"/>
<feature type="compositionally biased region" description="Polar residues" evidence="1">
    <location>
        <begin position="24"/>
        <end position="35"/>
    </location>
</feature>
<dbReference type="EMBL" id="FWDM01000002">
    <property type="protein sequence ID" value="SLM09794.1"/>
    <property type="molecule type" value="Genomic_DNA"/>
</dbReference>
<gene>
    <name evidence="2" type="ORF">SPIROBIBN47_100024</name>
</gene>